<evidence type="ECO:0000313" key="3">
    <source>
        <dbReference type="EMBL" id="SFD98506.1"/>
    </source>
</evidence>
<name>A0A1I1WTQ8_9BACT</name>
<dbReference type="Pfam" id="PF00144">
    <property type="entry name" value="Beta-lactamase"/>
    <property type="match status" value="1"/>
</dbReference>
<dbReference type="OrthoDB" id="9793489at2"/>
<feature type="domain" description="Beta-lactamase-related" evidence="2">
    <location>
        <begin position="34"/>
        <end position="336"/>
    </location>
</feature>
<dbReference type="InterPro" id="IPR001466">
    <property type="entry name" value="Beta-lactam-related"/>
</dbReference>
<dbReference type="STRING" id="662367.SAMN05216167_10968"/>
<evidence type="ECO:0000256" key="1">
    <source>
        <dbReference type="SAM" id="SignalP"/>
    </source>
</evidence>
<dbReference type="RefSeq" id="WP_093829898.1">
    <property type="nucleotide sequence ID" value="NZ_FOLQ01000009.1"/>
</dbReference>
<organism evidence="3 4">
    <name type="scientific">Spirosoma endophyticum</name>
    <dbReference type="NCBI Taxonomy" id="662367"/>
    <lineage>
        <taxon>Bacteria</taxon>
        <taxon>Pseudomonadati</taxon>
        <taxon>Bacteroidota</taxon>
        <taxon>Cytophagia</taxon>
        <taxon>Cytophagales</taxon>
        <taxon>Cytophagaceae</taxon>
        <taxon>Spirosoma</taxon>
    </lineage>
</organism>
<keyword evidence="1" id="KW-0732">Signal</keyword>
<keyword evidence="4" id="KW-1185">Reference proteome</keyword>
<reference evidence="3 4" key="1">
    <citation type="submission" date="2016-10" db="EMBL/GenBank/DDBJ databases">
        <authorList>
            <person name="de Groot N.N."/>
        </authorList>
    </citation>
    <scope>NUCLEOTIDE SEQUENCE [LARGE SCALE GENOMIC DNA]</scope>
    <source>
        <strain evidence="3 4">DSM 26130</strain>
    </source>
</reference>
<dbReference type="PANTHER" id="PTHR46825:SF9">
    <property type="entry name" value="BETA-LACTAMASE-RELATED DOMAIN-CONTAINING PROTEIN"/>
    <property type="match status" value="1"/>
</dbReference>
<evidence type="ECO:0000313" key="4">
    <source>
        <dbReference type="Proteomes" id="UP000198598"/>
    </source>
</evidence>
<sequence length="363" mass="40236">MLKILMVGWLLMSTSAMAQLRERLDSVMRATTQPNQPGTALLVELDGKPIYQKGYGLGNIKTKTPITPETNFRMASVSKQFTAMGILLLEKDHKLSLDDPLIKFFPDFTGNVARKVQVRNLLTHSSGILDYESVMNLSQREQLLDADVLTLLKDRDSLYFEPGSKFQYSNSAYCLLALIIERVSGQSFATYIKQHIFQPLQMTHSVVYEVGKSIPNRAMGYAKNKVGTFILLDQSVTSATKGDGGVYTSLTDYQKWSHALQNGTLLDLKAALARTSQAIDATSGSSYGAGWFFRRPANPVLFHSGSTCGFNNYVIMIPEKRFLMAYFSNRADNKANAAAVLKILVEAGQTEITDILALDDLTQ</sequence>
<feature type="chain" id="PRO_5011600618" evidence="1">
    <location>
        <begin position="19"/>
        <end position="363"/>
    </location>
</feature>
<dbReference type="EMBL" id="FOLQ01000009">
    <property type="protein sequence ID" value="SFD98506.1"/>
    <property type="molecule type" value="Genomic_DNA"/>
</dbReference>
<gene>
    <name evidence="3" type="ORF">SAMN05216167_10968</name>
</gene>
<dbReference type="PANTHER" id="PTHR46825">
    <property type="entry name" value="D-ALANYL-D-ALANINE-CARBOXYPEPTIDASE/ENDOPEPTIDASE AMPH"/>
    <property type="match status" value="1"/>
</dbReference>
<protein>
    <submittedName>
        <fullName evidence="3">CubicO group peptidase, beta-lactamase class C family</fullName>
    </submittedName>
</protein>
<dbReference type="Proteomes" id="UP000198598">
    <property type="component" value="Unassembled WGS sequence"/>
</dbReference>
<feature type="signal peptide" evidence="1">
    <location>
        <begin position="1"/>
        <end position="18"/>
    </location>
</feature>
<dbReference type="Gene3D" id="3.40.710.10">
    <property type="entry name" value="DD-peptidase/beta-lactamase superfamily"/>
    <property type="match status" value="1"/>
</dbReference>
<dbReference type="InterPro" id="IPR050491">
    <property type="entry name" value="AmpC-like"/>
</dbReference>
<proteinExistence type="predicted"/>
<dbReference type="SUPFAM" id="SSF56601">
    <property type="entry name" value="beta-lactamase/transpeptidase-like"/>
    <property type="match status" value="1"/>
</dbReference>
<accession>A0A1I1WTQ8</accession>
<dbReference type="InterPro" id="IPR012338">
    <property type="entry name" value="Beta-lactam/transpept-like"/>
</dbReference>
<dbReference type="AlphaFoldDB" id="A0A1I1WTQ8"/>
<evidence type="ECO:0000259" key="2">
    <source>
        <dbReference type="Pfam" id="PF00144"/>
    </source>
</evidence>